<sequence length="200" mass="23183">MARATTKSDLLNAAQNQYRQLNLLITNLSDTELSTPFDFSKDERKKEAHWQRDKNLRDVLIHLYEWHQLLLDWVDANQNGKNKPFLPPPYNWKTYGEMNRMFWQQHQNTPLEKASDMLAQSHQQVLNLAERFTDNELFAKGAFQWVGGSTLGAYFVSATASHYDWAIKKLTAHQKIVDINKIYSGLHKATLYISPQSKGS</sequence>
<keyword evidence="2" id="KW-1185">Reference proteome</keyword>
<dbReference type="InterPro" id="IPR012550">
    <property type="entry name" value="DUF1706"/>
</dbReference>
<dbReference type="Gene3D" id="1.20.120.450">
    <property type="entry name" value="dinb family like domain"/>
    <property type="match status" value="1"/>
</dbReference>
<dbReference type="EMBL" id="CP069798">
    <property type="protein sequence ID" value="QRQ82537.1"/>
    <property type="molecule type" value="Genomic_DNA"/>
</dbReference>
<reference evidence="1" key="1">
    <citation type="submission" date="2021-02" db="EMBL/GenBank/DDBJ databases">
        <title>Neisseriaceae sp. 26B isolated from the cloaca of a Common Toad-headed Turtle (Mesoclemmys nasuta).</title>
        <authorList>
            <person name="Spergser J."/>
            <person name="Busse H.-J."/>
        </authorList>
    </citation>
    <scope>NUCLEOTIDE SEQUENCE</scope>
    <source>
        <strain evidence="1">26B</strain>
    </source>
</reference>
<dbReference type="Proteomes" id="UP000653156">
    <property type="component" value="Chromosome"/>
</dbReference>
<evidence type="ECO:0000313" key="2">
    <source>
        <dbReference type="Proteomes" id="UP000653156"/>
    </source>
</evidence>
<protein>
    <submittedName>
        <fullName evidence="1">ClbS/DfsB family four-helix bundle protein</fullName>
    </submittedName>
</protein>
<accession>A0A892ZL64</accession>
<dbReference type="SUPFAM" id="SSF109854">
    <property type="entry name" value="DinB/YfiT-like putative metalloenzymes"/>
    <property type="match status" value="1"/>
</dbReference>
<dbReference type="PANTHER" id="PTHR40658">
    <property type="match status" value="1"/>
</dbReference>
<organism evidence="1 2">
    <name type="scientific">Paralysiella testudinis</name>
    <dbReference type="NCBI Taxonomy" id="2809020"/>
    <lineage>
        <taxon>Bacteria</taxon>
        <taxon>Pseudomonadati</taxon>
        <taxon>Pseudomonadota</taxon>
        <taxon>Betaproteobacteria</taxon>
        <taxon>Neisseriales</taxon>
        <taxon>Neisseriaceae</taxon>
        <taxon>Paralysiella</taxon>
    </lineage>
</organism>
<gene>
    <name evidence="1" type="ORF">JQU52_03820</name>
</gene>
<dbReference type="RefSeq" id="WP_230339821.1">
    <property type="nucleotide sequence ID" value="NZ_CP069798.1"/>
</dbReference>
<proteinExistence type="predicted"/>
<dbReference type="Pfam" id="PF08020">
    <property type="entry name" value="DUF1706"/>
    <property type="match status" value="1"/>
</dbReference>
<dbReference type="AlphaFoldDB" id="A0A892ZL64"/>
<evidence type="ECO:0000313" key="1">
    <source>
        <dbReference type="EMBL" id="QRQ82537.1"/>
    </source>
</evidence>
<dbReference type="PANTHER" id="PTHR40658:SF4">
    <property type="entry name" value="HYPOTHETICAL CYTOSOLIC PROTEIN"/>
    <property type="match status" value="1"/>
</dbReference>
<dbReference type="PIRSF" id="PIRSF031551">
    <property type="entry name" value="DUF1706"/>
    <property type="match status" value="1"/>
</dbReference>
<name>A0A892ZL64_9NEIS</name>
<dbReference type="InterPro" id="IPR034660">
    <property type="entry name" value="DinB/YfiT-like"/>
</dbReference>
<dbReference type="KEGG" id="ptes:JQU52_03820"/>